<accession>A0AA88H2T0</accession>
<gene>
    <name evidence="1" type="ORF">QYM36_019121</name>
</gene>
<evidence type="ECO:0000313" key="1">
    <source>
        <dbReference type="EMBL" id="KAK2702259.1"/>
    </source>
</evidence>
<protein>
    <submittedName>
        <fullName evidence="1">Uncharacterized protein</fullName>
    </submittedName>
</protein>
<proteinExistence type="predicted"/>
<reference evidence="1" key="1">
    <citation type="submission" date="2023-07" db="EMBL/GenBank/DDBJ databases">
        <title>Chromosome-level genome assembly of Artemia franciscana.</title>
        <authorList>
            <person name="Jo E."/>
        </authorList>
    </citation>
    <scope>NUCLEOTIDE SEQUENCE</scope>
    <source>
        <tissue evidence="1">Whole body</tissue>
    </source>
</reference>
<name>A0AA88H2T0_ARTSF</name>
<keyword evidence="2" id="KW-1185">Reference proteome</keyword>
<dbReference type="Proteomes" id="UP001187531">
    <property type="component" value="Unassembled WGS sequence"/>
</dbReference>
<comment type="caution">
    <text evidence="1">The sequence shown here is derived from an EMBL/GenBank/DDBJ whole genome shotgun (WGS) entry which is preliminary data.</text>
</comment>
<dbReference type="EMBL" id="JAVRJZ010000526">
    <property type="protein sequence ID" value="KAK2702259.1"/>
    <property type="molecule type" value="Genomic_DNA"/>
</dbReference>
<organism evidence="1 2">
    <name type="scientific">Artemia franciscana</name>
    <name type="common">Brine shrimp</name>
    <name type="synonym">Artemia sanfranciscana</name>
    <dbReference type="NCBI Taxonomy" id="6661"/>
    <lineage>
        <taxon>Eukaryota</taxon>
        <taxon>Metazoa</taxon>
        <taxon>Ecdysozoa</taxon>
        <taxon>Arthropoda</taxon>
        <taxon>Crustacea</taxon>
        <taxon>Branchiopoda</taxon>
        <taxon>Anostraca</taxon>
        <taxon>Artemiidae</taxon>
        <taxon>Artemia</taxon>
    </lineage>
</organism>
<sequence length="120" mass="14168">MDSEAICMSVVIGDDIDPRLSILSSQRLKAQIWHELQSCEIPKYKVLLGGYRVQRINIPWEEIKKLMREREESKENLEAEQIRSHLFEEDIENTRYELNGTRTTLSELFEAEEIKKIEDT</sequence>
<dbReference type="AlphaFoldDB" id="A0AA88H2T0"/>
<evidence type="ECO:0000313" key="2">
    <source>
        <dbReference type="Proteomes" id="UP001187531"/>
    </source>
</evidence>